<dbReference type="Proteomes" id="UP000440096">
    <property type="component" value="Unassembled WGS sequence"/>
</dbReference>
<dbReference type="RefSeq" id="WP_154760262.1">
    <property type="nucleotide sequence ID" value="NZ_WMBA01000061.1"/>
</dbReference>
<dbReference type="EMBL" id="WMBA01000061">
    <property type="protein sequence ID" value="MTD58165.1"/>
    <property type="molecule type" value="Genomic_DNA"/>
</dbReference>
<sequence>MQRNDVVPGGLIVVAVESVGPGSMEGCWDCGRALVEGEVVVRVCELAAPEERYVLHRQCGVLRYQNRPRYGHVREHTETLARLGRAVDALVELNIPGGEFEELIDELADSFAALRALVEH</sequence>
<comment type="caution">
    <text evidence="1">The sequence shown here is derived from an EMBL/GenBank/DDBJ whole genome shotgun (WGS) entry which is preliminary data.</text>
</comment>
<reference evidence="1 2" key="1">
    <citation type="submission" date="2019-11" db="EMBL/GenBank/DDBJ databases">
        <title>Draft genome of Amycolatopsis RM579.</title>
        <authorList>
            <person name="Duangmal K."/>
            <person name="Mingma R."/>
        </authorList>
    </citation>
    <scope>NUCLEOTIDE SEQUENCE [LARGE SCALE GENOMIC DNA]</scope>
    <source>
        <strain evidence="1 2">RM579</strain>
    </source>
</reference>
<proteinExistence type="predicted"/>
<evidence type="ECO:0000313" key="2">
    <source>
        <dbReference type="Proteomes" id="UP000440096"/>
    </source>
</evidence>
<protein>
    <submittedName>
        <fullName evidence="1">Uncharacterized protein</fullName>
    </submittedName>
</protein>
<organism evidence="1 2">
    <name type="scientific">Amycolatopsis pithecellobii</name>
    <dbReference type="NCBI Taxonomy" id="664692"/>
    <lineage>
        <taxon>Bacteria</taxon>
        <taxon>Bacillati</taxon>
        <taxon>Actinomycetota</taxon>
        <taxon>Actinomycetes</taxon>
        <taxon>Pseudonocardiales</taxon>
        <taxon>Pseudonocardiaceae</taxon>
        <taxon>Amycolatopsis</taxon>
    </lineage>
</organism>
<dbReference type="OrthoDB" id="3629736at2"/>
<accession>A0A6N7YYK3</accession>
<dbReference type="AlphaFoldDB" id="A0A6N7YYK3"/>
<name>A0A6N7YYK3_9PSEU</name>
<evidence type="ECO:0000313" key="1">
    <source>
        <dbReference type="EMBL" id="MTD58165.1"/>
    </source>
</evidence>
<keyword evidence="2" id="KW-1185">Reference proteome</keyword>
<gene>
    <name evidence="1" type="ORF">GKO32_29935</name>
</gene>